<gene>
    <name evidence="1" type="ORF">FHL15_001821</name>
</gene>
<evidence type="ECO:0000313" key="1">
    <source>
        <dbReference type="EMBL" id="TRX97027.1"/>
    </source>
</evidence>
<keyword evidence="2" id="KW-1185">Reference proteome</keyword>
<dbReference type="OrthoDB" id="5302289at2759"/>
<evidence type="ECO:0000313" key="2">
    <source>
        <dbReference type="Proteomes" id="UP000319160"/>
    </source>
</evidence>
<protein>
    <submittedName>
        <fullName evidence="1">Uncharacterized protein</fullName>
    </submittedName>
</protein>
<comment type="caution">
    <text evidence="1">The sequence shown here is derived from an EMBL/GenBank/DDBJ whole genome shotgun (WGS) entry which is preliminary data.</text>
</comment>
<reference evidence="2" key="1">
    <citation type="submission" date="2019-06" db="EMBL/GenBank/DDBJ databases">
        <title>Draft genome sequence of the griseofulvin-producing fungus Xylaria cubensis strain G536.</title>
        <authorList>
            <person name="Mead M.E."/>
            <person name="Raja H.A."/>
            <person name="Steenwyk J.L."/>
            <person name="Knowles S.L."/>
            <person name="Oberlies N.H."/>
            <person name="Rokas A."/>
        </authorList>
    </citation>
    <scope>NUCLEOTIDE SEQUENCE [LARGE SCALE GENOMIC DNA]</scope>
    <source>
        <strain evidence="2">G536</strain>
    </source>
</reference>
<accession>A0A553IA11</accession>
<sequence length="114" mass="13246">MNISPNLPYYQPQQHLEKHANQNSISKDVMLALEVARDSPEAADHGIIRDKLESALADIWGRVLADEFGYVMSRDEFAIFNFYQDRFRNNPVATRARKRYWDNLSVPEPNQQHG</sequence>
<name>A0A553IA11_9PEZI</name>
<proteinExistence type="predicted"/>
<dbReference type="Proteomes" id="UP000319160">
    <property type="component" value="Unassembled WGS sequence"/>
</dbReference>
<organism evidence="1 2">
    <name type="scientific">Xylaria flabelliformis</name>
    <dbReference type="NCBI Taxonomy" id="2512241"/>
    <lineage>
        <taxon>Eukaryota</taxon>
        <taxon>Fungi</taxon>
        <taxon>Dikarya</taxon>
        <taxon>Ascomycota</taxon>
        <taxon>Pezizomycotina</taxon>
        <taxon>Sordariomycetes</taxon>
        <taxon>Xylariomycetidae</taxon>
        <taxon>Xylariales</taxon>
        <taxon>Xylariaceae</taxon>
        <taxon>Xylaria</taxon>
    </lineage>
</organism>
<dbReference type="EMBL" id="VFLP01000007">
    <property type="protein sequence ID" value="TRX97027.1"/>
    <property type="molecule type" value="Genomic_DNA"/>
</dbReference>
<dbReference type="AlphaFoldDB" id="A0A553IA11"/>